<dbReference type="GO" id="GO:0051285">
    <property type="term" value="C:cell cortex of cell tip"/>
    <property type="evidence" value="ECO:0007669"/>
    <property type="project" value="EnsemblFungi"/>
</dbReference>
<dbReference type="InterPro" id="IPR016342">
    <property type="entry name" value="AP_complex_bsu_1_2_4"/>
</dbReference>
<name>J4WJ33_BEAB2</name>
<evidence type="ECO:0000256" key="1">
    <source>
        <dbReference type="ARBA" id="ARBA00004308"/>
    </source>
</evidence>
<keyword evidence="3 6" id="KW-0813">Transport</keyword>
<dbReference type="AlphaFoldDB" id="J4WJ33"/>
<evidence type="ECO:0000256" key="6">
    <source>
        <dbReference type="PIRNR" id="PIRNR002291"/>
    </source>
</evidence>
<evidence type="ECO:0000256" key="5">
    <source>
        <dbReference type="ARBA" id="ARBA00023136"/>
    </source>
</evidence>
<dbReference type="GeneID" id="19884782"/>
<comment type="similarity">
    <text evidence="2 6">Belongs to the adaptor complexes large subunit family.</text>
</comment>
<dbReference type="InterPro" id="IPR002553">
    <property type="entry name" value="Clathrin/coatomer_adapt-like_N"/>
</dbReference>
<dbReference type="FunFam" id="1.25.10.10:FF:000044">
    <property type="entry name" value="AP complex subunit beta"/>
    <property type="match status" value="1"/>
</dbReference>
<comment type="subcellular location">
    <subcellularLocation>
        <location evidence="1">Endomembrane system</location>
    </subcellularLocation>
</comment>
<dbReference type="InterPro" id="IPR026739">
    <property type="entry name" value="AP_beta"/>
</dbReference>
<dbReference type="Gene3D" id="1.25.10.10">
    <property type="entry name" value="Leucine-rich Repeat Variant"/>
    <property type="match status" value="1"/>
</dbReference>
<dbReference type="HOGENOM" id="CLU_006320_4_4_1"/>
<accession>J4WJ33</accession>
<dbReference type="RefSeq" id="XP_008595089.1">
    <property type="nucleotide sequence ID" value="XM_008596867.1"/>
</dbReference>
<evidence type="ECO:0000313" key="9">
    <source>
        <dbReference type="Proteomes" id="UP000002762"/>
    </source>
</evidence>
<dbReference type="GO" id="GO:0030117">
    <property type="term" value="C:membrane coat"/>
    <property type="evidence" value="ECO:0007669"/>
    <property type="project" value="InterPro"/>
</dbReference>
<dbReference type="SUPFAM" id="SSF48371">
    <property type="entry name" value="ARM repeat"/>
    <property type="match status" value="1"/>
</dbReference>
<dbReference type="PANTHER" id="PTHR11134">
    <property type="entry name" value="ADAPTOR COMPLEX SUBUNIT BETA FAMILY MEMBER"/>
    <property type="match status" value="1"/>
</dbReference>
<dbReference type="GO" id="GO:0012505">
    <property type="term" value="C:endomembrane system"/>
    <property type="evidence" value="ECO:0007669"/>
    <property type="project" value="UniProtKB-SubCell"/>
</dbReference>
<sequence length="730" mass="81556">MSSKKDGAGDSKLFARTMALFLYYNPPVTLEKLRSRQGKVAELRLELNGGGKKDKNFSMKKIALKRIVANMTMSNNDMVALFPDVIACMNLPSLEIKKMCFLYLVNYARVRPEIAVKAIPVLELDMEDSNPLVRALALRTMSYIHVRDFVEAAVPIVKNMLRDADPYVRKTAAFSVAKLYDHDQSVVEGSDLIERLNSLLRDDNPTVVASALAALMDIWERSDAIKLTIDYSNASKMVAILPDCSEWGQTYILEALMSYVPQDCGEASLLAERIAPRLSHSNSSVVLTCIRVILYLLNYIADEKQISALCRKLSPPLVTLLAKGPEVQYLALRNALLILQRRPEVLKNDIRVFFCKYNDPIYVKVTKLELIFMLANEHNIDEVLTELREYATEIDVHFVRKAVRAIGKLAIKIEPAAPRCINLLLELVATKVTYIVQEATVVIRNIFRRYPNQYESIISTLCEHLDSLDEPEAKAAMVWVIGEYADRIENSDALLDDFLYAFKEEPVEVQLALLTATVKLFIQRPTRGQELVPKVLKWATEETDNPDLRDRAYMYWRLLSTDVGLAKQIVMGEKPPITAESEQLEAAILEEMCLNVGTLATVYLKPVQTVFRSARVRKLPDSPALQKQNLPTDIDTNKTISMFGRGGQPTDIDLRSRAAAGANGNQQVINDADAYFNSVAPQQMAALRMDGGDDLFDGGNVTGYVVNAHAPQAVMQPTQGGGSNGDLLML</sequence>
<dbReference type="FunCoup" id="J4WJ33">
    <property type="interactions" value="95"/>
</dbReference>
<dbReference type="InterPro" id="IPR016024">
    <property type="entry name" value="ARM-type_fold"/>
</dbReference>
<evidence type="ECO:0000313" key="8">
    <source>
        <dbReference type="EMBL" id="EJP69805.1"/>
    </source>
</evidence>
<organism evidence="8 9">
    <name type="scientific">Beauveria bassiana (strain ARSEF 2860)</name>
    <name type="common">White muscardine disease fungus</name>
    <name type="synonym">Tritirachium shiotae</name>
    <dbReference type="NCBI Taxonomy" id="655819"/>
    <lineage>
        <taxon>Eukaryota</taxon>
        <taxon>Fungi</taxon>
        <taxon>Dikarya</taxon>
        <taxon>Ascomycota</taxon>
        <taxon>Pezizomycotina</taxon>
        <taxon>Sordariomycetes</taxon>
        <taxon>Hypocreomycetidae</taxon>
        <taxon>Hypocreales</taxon>
        <taxon>Cordycipitaceae</taxon>
        <taxon>Beauveria</taxon>
    </lineage>
</organism>
<dbReference type="GO" id="GO:0006886">
    <property type="term" value="P:intracellular protein transport"/>
    <property type="evidence" value="ECO:0007669"/>
    <property type="project" value="InterPro"/>
</dbReference>
<keyword evidence="9" id="KW-1185">Reference proteome</keyword>
<dbReference type="EMBL" id="JH725152">
    <property type="protein sequence ID" value="EJP69805.1"/>
    <property type="molecule type" value="Genomic_DNA"/>
</dbReference>
<feature type="domain" description="Clathrin/coatomer adaptor adaptin-like N-terminal" evidence="7">
    <location>
        <begin position="55"/>
        <end position="561"/>
    </location>
</feature>
<dbReference type="InterPro" id="IPR011989">
    <property type="entry name" value="ARM-like"/>
</dbReference>
<dbReference type="InParanoid" id="J4WJ33"/>
<dbReference type="Pfam" id="PF01602">
    <property type="entry name" value="Adaptin_N"/>
    <property type="match status" value="1"/>
</dbReference>
<protein>
    <recommendedName>
        <fullName evidence="6">AP complex subunit beta</fullName>
    </recommendedName>
</protein>
<gene>
    <name evidence="8" type="ORF">BBA_01770</name>
</gene>
<dbReference type="PIRSF" id="PIRSF002291">
    <property type="entry name" value="AP_complex_beta"/>
    <property type="match status" value="1"/>
</dbReference>
<dbReference type="GO" id="GO:0032153">
    <property type="term" value="C:cell division site"/>
    <property type="evidence" value="ECO:0007669"/>
    <property type="project" value="EnsemblFungi"/>
</dbReference>
<evidence type="ECO:0000256" key="4">
    <source>
        <dbReference type="ARBA" id="ARBA00022927"/>
    </source>
</evidence>
<proteinExistence type="inferred from homology"/>
<evidence type="ECO:0000259" key="7">
    <source>
        <dbReference type="Pfam" id="PF01602"/>
    </source>
</evidence>
<dbReference type="Proteomes" id="UP000002762">
    <property type="component" value="Unassembled WGS sequence"/>
</dbReference>
<keyword evidence="5 6" id="KW-0472">Membrane</keyword>
<comment type="function">
    <text evidence="6">Adaptins are components of the adaptor complexes which link clathrin to receptors in coated vesicles. Clathrin-associated protein complexes are believed to interact with the cytoplasmic tails of membrane proteins, leading to their selection and concentration.</text>
</comment>
<dbReference type="GO" id="GO:0030276">
    <property type="term" value="F:clathrin binding"/>
    <property type="evidence" value="ECO:0007669"/>
    <property type="project" value="InterPro"/>
</dbReference>
<keyword evidence="4 6" id="KW-0653">Protein transport</keyword>
<dbReference type="GO" id="GO:0016192">
    <property type="term" value="P:vesicle-mediated transport"/>
    <property type="evidence" value="ECO:0007669"/>
    <property type="project" value="InterPro"/>
</dbReference>
<evidence type="ECO:0000256" key="3">
    <source>
        <dbReference type="ARBA" id="ARBA00022448"/>
    </source>
</evidence>
<dbReference type="STRING" id="655819.J4WJ33"/>
<dbReference type="OrthoDB" id="10254310at2759"/>
<evidence type="ECO:0000256" key="2">
    <source>
        <dbReference type="ARBA" id="ARBA00006613"/>
    </source>
</evidence>
<reference evidence="8 9" key="1">
    <citation type="journal article" date="2012" name="Sci. Rep.">
        <title>Genomic perspectives on the evolution of fungal entomopathogenicity in Beauveria bassiana.</title>
        <authorList>
            <person name="Xiao G."/>
            <person name="Ying S.H."/>
            <person name="Zheng P."/>
            <person name="Wang Z.L."/>
            <person name="Zhang S."/>
            <person name="Xie X.Q."/>
            <person name="Shang Y."/>
            <person name="St Leger R.J."/>
            <person name="Zhao G.P."/>
            <person name="Wang C."/>
            <person name="Feng M.G."/>
        </authorList>
    </citation>
    <scope>NUCLEOTIDE SEQUENCE [LARGE SCALE GENOMIC DNA]</scope>
    <source>
        <strain evidence="8 9">ARSEF 2860</strain>
    </source>
</reference>